<dbReference type="EMBL" id="CT868657">
    <property type="protein sequence ID" value="CAK89942.1"/>
    <property type="molecule type" value="Genomic_DNA"/>
</dbReference>
<dbReference type="HOGENOM" id="CLU_3000563_0_0_1"/>
<dbReference type="Proteomes" id="UP000000600">
    <property type="component" value="Unassembled WGS sequence"/>
</dbReference>
<dbReference type="KEGG" id="ptm:GSPATT00023115001"/>
<protein>
    <submittedName>
        <fullName evidence="1">Uncharacterized protein</fullName>
    </submittedName>
</protein>
<keyword evidence="2" id="KW-1185">Reference proteome</keyword>
<reference evidence="1 2" key="1">
    <citation type="journal article" date="2006" name="Nature">
        <title>Global trends of whole-genome duplications revealed by the ciliate Paramecium tetraurelia.</title>
        <authorList>
            <consortium name="Genoscope"/>
            <person name="Aury J.-M."/>
            <person name="Jaillon O."/>
            <person name="Duret L."/>
            <person name="Noel B."/>
            <person name="Jubin C."/>
            <person name="Porcel B.M."/>
            <person name="Segurens B."/>
            <person name="Daubin V."/>
            <person name="Anthouard V."/>
            <person name="Aiach N."/>
            <person name="Arnaiz O."/>
            <person name="Billaut A."/>
            <person name="Beisson J."/>
            <person name="Blanc I."/>
            <person name="Bouhouche K."/>
            <person name="Camara F."/>
            <person name="Duharcourt S."/>
            <person name="Guigo R."/>
            <person name="Gogendeau D."/>
            <person name="Katinka M."/>
            <person name="Keller A.-M."/>
            <person name="Kissmehl R."/>
            <person name="Klotz C."/>
            <person name="Koll F."/>
            <person name="Le Moue A."/>
            <person name="Lepere C."/>
            <person name="Malinsky S."/>
            <person name="Nowacki M."/>
            <person name="Nowak J.K."/>
            <person name="Plattner H."/>
            <person name="Poulain J."/>
            <person name="Ruiz F."/>
            <person name="Serrano V."/>
            <person name="Zagulski M."/>
            <person name="Dessen P."/>
            <person name="Betermier M."/>
            <person name="Weissenbach J."/>
            <person name="Scarpelli C."/>
            <person name="Schachter V."/>
            <person name="Sperling L."/>
            <person name="Meyer E."/>
            <person name="Cohen J."/>
            <person name="Wincker P."/>
        </authorList>
    </citation>
    <scope>NUCLEOTIDE SEQUENCE [LARGE SCALE GENOMIC DNA]</scope>
    <source>
        <strain evidence="1 2">Stock d4-2</strain>
    </source>
</reference>
<evidence type="ECO:0000313" key="1">
    <source>
        <dbReference type="EMBL" id="CAK89942.1"/>
    </source>
</evidence>
<name>A0E3S5_PARTE</name>
<evidence type="ECO:0000313" key="2">
    <source>
        <dbReference type="Proteomes" id="UP000000600"/>
    </source>
</evidence>
<dbReference type="GeneID" id="5043124"/>
<dbReference type="RefSeq" id="XP_001457339.1">
    <property type="nucleotide sequence ID" value="XM_001457302.1"/>
</dbReference>
<accession>A0E3S5</accession>
<dbReference type="InParanoid" id="A0E3S5"/>
<sequence length="57" mass="6903">MFPQIKQNPQKPEKVKSAYKLPKLEEYFQKARVLQDQNQKALEEMVSIKRYLMKFKS</sequence>
<dbReference type="AlphaFoldDB" id="A0E3S5"/>
<proteinExistence type="predicted"/>
<organism evidence="1 2">
    <name type="scientific">Paramecium tetraurelia</name>
    <dbReference type="NCBI Taxonomy" id="5888"/>
    <lineage>
        <taxon>Eukaryota</taxon>
        <taxon>Sar</taxon>
        <taxon>Alveolata</taxon>
        <taxon>Ciliophora</taxon>
        <taxon>Intramacronucleata</taxon>
        <taxon>Oligohymenophorea</taxon>
        <taxon>Peniculida</taxon>
        <taxon>Parameciidae</taxon>
        <taxon>Paramecium</taxon>
    </lineage>
</organism>
<gene>
    <name evidence="1" type="ORF">GSPATT00023115001</name>
</gene>